<evidence type="ECO:0000256" key="5">
    <source>
        <dbReference type="ARBA" id="ARBA00023239"/>
    </source>
</evidence>
<dbReference type="Proteomes" id="UP000288805">
    <property type="component" value="Unassembled WGS sequence"/>
</dbReference>
<comment type="pathway">
    <text evidence="1">Metabolic intermediate metabolism; (S)-3-hydroxy-3-methylglutaryl-CoA degradation; acetoacetate from (S)-3-hydroxy-3-methylglutaryl-CoA: step 1/1.</text>
</comment>
<dbReference type="InterPro" id="IPR000891">
    <property type="entry name" value="PYR_CT"/>
</dbReference>
<keyword evidence="4" id="KW-0479">Metal-binding</keyword>
<dbReference type="PANTHER" id="PTHR42738:SF15">
    <property type="entry name" value="HYDROXYMETHYLGLUTARYL-COA LYASE"/>
    <property type="match status" value="1"/>
</dbReference>
<accession>A0A438J7K7</accession>
<dbReference type="PANTHER" id="PTHR42738">
    <property type="entry name" value="HYDROXYMETHYLGLUTARYL-COA LYASE"/>
    <property type="match status" value="1"/>
</dbReference>
<keyword evidence="5 8" id="KW-0456">Lyase</keyword>
<evidence type="ECO:0000256" key="1">
    <source>
        <dbReference type="ARBA" id="ARBA00005143"/>
    </source>
</evidence>
<dbReference type="Gene3D" id="3.20.20.70">
    <property type="entry name" value="Aldolase class I"/>
    <property type="match status" value="1"/>
</dbReference>
<proteinExistence type="inferred from homology"/>
<dbReference type="EC" id="4.1.3.4" evidence="3"/>
<protein>
    <recommendedName>
        <fullName evidence="3">hydroxymethylglutaryl-CoA lyase</fullName>
        <ecNumber evidence="3">4.1.3.4</ecNumber>
    </recommendedName>
</protein>
<comment type="caution">
    <text evidence="8">The sequence shown here is derived from an EMBL/GenBank/DDBJ whole genome shotgun (WGS) entry which is preliminary data.</text>
</comment>
<evidence type="ECO:0000256" key="6">
    <source>
        <dbReference type="ARBA" id="ARBA00049877"/>
    </source>
</evidence>
<sequence>MLSVKALDKFLRLRSFFSCTSIPIMSNLEEPAVFGKLSRFGGDKVKMFSSNPCMIRENGTGIGDCWVEGSSLHSPKNSKVNKETMAAREIPSCMEIFFILSAGENIHKLFFCSYEYTEEVCPWRRQMRNVSRGDFLNRTPANMSRNHRVFRSVPDACYLTDRPYSSHCNDECTRDNKLLRSMPGFVKIVEVGPRDGLQNEKDIVPTVVKVELIKMLVSSGLPIVEATSFVSPKWVPQVK</sequence>
<evidence type="ECO:0000256" key="3">
    <source>
        <dbReference type="ARBA" id="ARBA00012910"/>
    </source>
</evidence>
<evidence type="ECO:0000256" key="4">
    <source>
        <dbReference type="ARBA" id="ARBA00022723"/>
    </source>
</evidence>
<gene>
    <name evidence="8" type="primary">HMGCL_2</name>
    <name evidence="8" type="ORF">CK203_019163</name>
</gene>
<dbReference type="InterPro" id="IPR043594">
    <property type="entry name" value="HMGL"/>
</dbReference>
<name>A0A438J7K7_VITVI</name>
<dbReference type="GO" id="GO:0004419">
    <property type="term" value="F:hydroxymethylglutaryl-CoA lyase activity"/>
    <property type="evidence" value="ECO:0007669"/>
    <property type="project" value="UniProtKB-EC"/>
</dbReference>
<dbReference type="SUPFAM" id="SSF51569">
    <property type="entry name" value="Aldolase"/>
    <property type="match status" value="1"/>
</dbReference>
<evidence type="ECO:0000259" key="7">
    <source>
        <dbReference type="PROSITE" id="PS50991"/>
    </source>
</evidence>
<comment type="similarity">
    <text evidence="2">Belongs to the HMG-CoA lyase family.</text>
</comment>
<reference evidence="8 9" key="1">
    <citation type="journal article" date="2018" name="PLoS Genet.">
        <title>Population sequencing reveals clonal diversity and ancestral inbreeding in the grapevine cultivar Chardonnay.</title>
        <authorList>
            <person name="Roach M.J."/>
            <person name="Johnson D.L."/>
            <person name="Bohlmann J."/>
            <person name="van Vuuren H.J."/>
            <person name="Jones S.J."/>
            <person name="Pretorius I.S."/>
            <person name="Schmidt S.A."/>
            <person name="Borneman A.R."/>
        </authorList>
    </citation>
    <scope>NUCLEOTIDE SEQUENCE [LARGE SCALE GENOMIC DNA]</scope>
    <source>
        <strain evidence="9">cv. Chardonnay</strain>
        <tissue evidence="8">Leaf</tissue>
    </source>
</reference>
<dbReference type="PROSITE" id="PS50991">
    <property type="entry name" value="PYR_CT"/>
    <property type="match status" value="1"/>
</dbReference>
<evidence type="ECO:0000256" key="2">
    <source>
        <dbReference type="ARBA" id="ARBA00009405"/>
    </source>
</evidence>
<evidence type="ECO:0000313" key="8">
    <source>
        <dbReference type="EMBL" id="RVX04927.1"/>
    </source>
</evidence>
<dbReference type="EMBL" id="QGNW01000058">
    <property type="protein sequence ID" value="RVX04927.1"/>
    <property type="molecule type" value="Genomic_DNA"/>
</dbReference>
<dbReference type="GO" id="GO:0046872">
    <property type="term" value="F:metal ion binding"/>
    <property type="evidence" value="ECO:0007669"/>
    <property type="project" value="UniProtKB-KW"/>
</dbReference>
<comment type="catalytic activity">
    <reaction evidence="6">
        <text>(3S)-3-hydroxy-3-methylglutaryl-CoA = acetoacetate + acetyl-CoA</text>
        <dbReference type="Rhea" id="RHEA:24404"/>
        <dbReference type="ChEBI" id="CHEBI:13705"/>
        <dbReference type="ChEBI" id="CHEBI:43074"/>
        <dbReference type="ChEBI" id="CHEBI:57288"/>
        <dbReference type="EC" id="4.1.3.4"/>
    </reaction>
</comment>
<dbReference type="AlphaFoldDB" id="A0A438J7K7"/>
<organism evidence="8 9">
    <name type="scientific">Vitis vinifera</name>
    <name type="common">Grape</name>
    <dbReference type="NCBI Taxonomy" id="29760"/>
    <lineage>
        <taxon>Eukaryota</taxon>
        <taxon>Viridiplantae</taxon>
        <taxon>Streptophyta</taxon>
        <taxon>Embryophyta</taxon>
        <taxon>Tracheophyta</taxon>
        <taxon>Spermatophyta</taxon>
        <taxon>Magnoliopsida</taxon>
        <taxon>eudicotyledons</taxon>
        <taxon>Gunneridae</taxon>
        <taxon>Pentapetalae</taxon>
        <taxon>rosids</taxon>
        <taxon>Vitales</taxon>
        <taxon>Vitaceae</taxon>
        <taxon>Viteae</taxon>
        <taxon>Vitis</taxon>
    </lineage>
</organism>
<evidence type="ECO:0000313" key="9">
    <source>
        <dbReference type="Proteomes" id="UP000288805"/>
    </source>
</evidence>
<dbReference type="UniPathway" id="UPA00896">
    <property type="reaction ID" value="UER00863"/>
</dbReference>
<feature type="domain" description="Pyruvate carboxyltransferase" evidence="7">
    <location>
        <begin position="186"/>
        <end position="239"/>
    </location>
</feature>
<dbReference type="InterPro" id="IPR013785">
    <property type="entry name" value="Aldolase_TIM"/>
</dbReference>